<reference evidence="2 3" key="1">
    <citation type="journal article" date="2024" name="Front Chem Biol">
        <title>Unveiling the potential of Daldinia eschscholtzii MFLUCC 19-0629 through bioactivity and bioinformatics studies for enhanced sustainable agriculture production.</title>
        <authorList>
            <person name="Brooks S."/>
            <person name="Weaver J.A."/>
            <person name="Klomchit A."/>
            <person name="Alharthi S.A."/>
            <person name="Onlamun T."/>
            <person name="Nurani R."/>
            <person name="Vong T.K."/>
            <person name="Alberti F."/>
            <person name="Greco C."/>
        </authorList>
    </citation>
    <scope>NUCLEOTIDE SEQUENCE [LARGE SCALE GENOMIC DNA]</scope>
    <source>
        <strain evidence="2">MFLUCC 19-0629</strain>
    </source>
</reference>
<accession>A0AAX6MC29</accession>
<evidence type="ECO:0000313" key="2">
    <source>
        <dbReference type="EMBL" id="KAK6949741.1"/>
    </source>
</evidence>
<protein>
    <submittedName>
        <fullName evidence="2">Uncharacterized protein</fullName>
    </submittedName>
</protein>
<dbReference type="Proteomes" id="UP001369815">
    <property type="component" value="Unassembled WGS sequence"/>
</dbReference>
<dbReference type="AlphaFoldDB" id="A0AAX6MC29"/>
<gene>
    <name evidence="2" type="ORF">Daesc_008062</name>
</gene>
<evidence type="ECO:0000256" key="1">
    <source>
        <dbReference type="SAM" id="MobiDB-lite"/>
    </source>
</evidence>
<keyword evidence="3" id="KW-1185">Reference proteome</keyword>
<comment type="caution">
    <text evidence="2">The sequence shown here is derived from an EMBL/GenBank/DDBJ whole genome shotgun (WGS) entry which is preliminary data.</text>
</comment>
<sequence>MAAFYPSWCRFRSGGFYPSPLFVNYELPTPPADSANDPIYAAFHSVSPPELEYDNMSLASCSSFGTYSSFLPSIFDDGFSAQNHCAPGYSQTSTPPLNPHLLLPSFSLPPPPSILLPPEILGLTPSDCDWLLQNPVRPSNLLSNLPAAEYQDPQCALCLPDLDIIHATFLCGFHFCYMAGARTYADLHILSGMSIVDPYTGGIRCGEPFCVVTTLYRAQLLVRSIAEEDEEAAAATAGHFGAVGDGRPEPEARTEE</sequence>
<dbReference type="EMBL" id="JBANMG010000008">
    <property type="protein sequence ID" value="KAK6949741.1"/>
    <property type="molecule type" value="Genomic_DNA"/>
</dbReference>
<evidence type="ECO:0000313" key="3">
    <source>
        <dbReference type="Proteomes" id="UP001369815"/>
    </source>
</evidence>
<feature type="region of interest" description="Disordered" evidence="1">
    <location>
        <begin position="237"/>
        <end position="256"/>
    </location>
</feature>
<proteinExistence type="predicted"/>
<feature type="compositionally biased region" description="Basic and acidic residues" evidence="1">
    <location>
        <begin position="246"/>
        <end position="256"/>
    </location>
</feature>
<name>A0AAX6MC29_9PEZI</name>
<organism evidence="2 3">
    <name type="scientific">Daldinia eschscholtzii</name>
    <dbReference type="NCBI Taxonomy" id="292717"/>
    <lineage>
        <taxon>Eukaryota</taxon>
        <taxon>Fungi</taxon>
        <taxon>Dikarya</taxon>
        <taxon>Ascomycota</taxon>
        <taxon>Pezizomycotina</taxon>
        <taxon>Sordariomycetes</taxon>
        <taxon>Xylariomycetidae</taxon>
        <taxon>Xylariales</taxon>
        <taxon>Hypoxylaceae</taxon>
        <taxon>Daldinia</taxon>
    </lineage>
</organism>